<organism evidence="1 2">
    <name type="scientific">Sedimentitalea todarodis</name>
    <dbReference type="NCBI Taxonomy" id="1631240"/>
    <lineage>
        <taxon>Bacteria</taxon>
        <taxon>Pseudomonadati</taxon>
        <taxon>Pseudomonadota</taxon>
        <taxon>Alphaproteobacteria</taxon>
        <taxon>Rhodobacterales</taxon>
        <taxon>Paracoccaceae</taxon>
        <taxon>Sedimentitalea</taxon>
    </lineage>
</organism>
<keyword evidence="2" id="KW-1185">Reference proteome</keyword>
<dbReference type="RefSeq" id="WP_316775187.1">
    <property type="nucleotide sequence ID" value="NZ_JASMWN010000005.1"/>
</dbReference>
<reference evidence="2" key="1">
    <citation type="submission" date="2023-05" db="EMBL/GenBank/DDBJ databases">
        <title>Sedimentitalea sp. nov. JM2-8.</title>
        <authorList>
            <person name="Huang J."/>
        </authorList>
    </citation>
    <scope>NUCLEOTIDE SEQUENCE [LARGE SCALE GENOMIC DNA]</scope>
    <source>
        <strain evidence="2">KHS03</strain>
    </source>
</reference>
<protein>
    <recommendedName>
        <fullName evidence="3">NTP pyrophosphohydrolase MazG putative catalytic core domain-containing protein</fullName>
    </recommendedName>
</protein>
<name>A0ABU3VDX9_9RHOB</name>
<evidence type="ECO:0000313" key="1">
    <source>
        <dbReference type="EMBL" id="MDU9003929.1"/>
    </source>
</evidence>
<evidence type="ECO:0008006" key="3">
    <source>
        <dbReference type="Google" id="ProtNLM"/>
    </source>
</evidence>
<proteinExistence type="predicted"/>
<sequence length="112" mass="12875">MTDDDKVEIEDAITQGFDGKIIEELYRLAEIVQSTEGNGDSERKRIAAERMADILQTSVAANPPRPKRNAEHRWILDVLLDLVQYAETYDLEDVDKILNDARFKTTQILNRK</sequence>
<comment type="caution">
    <text evidence="1">The sequence shown here is derived from an EMBL/GenBank/DDBJ whole genome shotgun (WGS) entry which is preliminary data.</text>
</comment>
<accession>A0ABU3VDX9</accession>
<gene>
    <name evidence="1" type="ORF">QO231_08685</name>
</gene>
<dbReference type="EMBL" id="JASMWN010000005">
    <property type="protein sequence ID" value="MDU9003929.1"/>
    <property type="molecule type" value="Genomic_DNA"/>
</dbReference>
<evidence type="ECO:0000313" key="2">
    <source>
        <dbReference type="Proteomes" id="UP001255416"/>
    </source>
</evidence>
<dbReference type="Proteomes" id="UP001255416">
    <property type="component" value="Unassembled WGS sequence"/>
</dbReference>